<protein>
    <submittedName>
        <fullName evidence="1">Uncharacterized protein</fullName>
    </submittedName>
</protein>
<gene>
    <name evidence="1" type="ORF">GCM10010371_31580</name>
</gene>
<reference evidence="1" key="2">
    <citation type="submission" date="2020-09" db="EMBL/GenBank/DDBJ databases">
        <authorList>
            <person name="Sun Q."/>
            <person name="Ohkuma M."/>
        </authorList>
    </citation>
    <scope>NUCLEOTIDE SEQUENCE</scope>
    <source>
        <strain evidence="1">JCM 4834</strain>
    </source>
</reference>
<sequence length="55" mass="5951">MSAVWSRSSASQGLAVRERAVRIKAVPRVRTYAENDGYGVGFEASVHTGVVMSPR</sequence>
<reference evidence="1" key="1">
    <citation type="journal article" date="2014" name="Int. J. Syst. Evol. Microbiol.">
        <title>Complete genome sequence of Corynebacterium casei LMG S-19264T (=DSM 44701T), isolated from a smear-ripened cheese.</title>
        <authorList>
            <consortium name="US DOE Joint Genome Institute (JGI-PGF)"/>
            <person name="Walter F."/>
            <person name="Albersmeier A."/>
            <person name="Kalinowski J."/>
            <person name="Ruckert C."/>
        </authorList>
    </citation>
    <scope>NUCLEOTIDE SEQUENCE</scope>
    <source>
        <strain evidence="1">JCM 4834</strain>
    </source>
</reference>
<name>A0A918QUM8_9ACTN</name>
<proteinExistence type="predicted"/>
<comment type="caution">
    <text evidence="1">The sequence shown here is derived from an EMBL/GenBank/DDBJ whole genome shotgun (WGS) entry which is preliminary data.</text>
</comment>
<dbReference type="Proteomes" id="UP000634660">
    <property type="component" value="Unassembled WGS sequence"/>
</dbReference>
<dbReference type="EMBL" id="BMVX01000010">
    <property type="protein sequence ID" value="GGZ69226.1"/>
    <property type="molecule type" value="Genomic_DNA"/>
</dbReference>
<dbReference type="AlphaFoldDB" id="A0A918QUM8"/>
<evidence type="ECO:0000313" key="2">
    <source>
        <dbReference type="Proteomes" id="UP000634660"/>
    </source>
</evidence>
<evidence type="ECO:0000313" key="1">
    <source>
        <dbReference type="EMBL" id="GGZ69226.1"/>
    </source>
</evidence>
<accession>A0A918QUM8</accession>
<organism evidence="1 2">
    <name type="scientific">Streptomyces subrutilus</name>
    <dbReference type="NCBI Taxonomy" id="36818"/>
    <lineage>
        <taxon>Bacteria</taxon>
        <taxon>Bacillati</taxon>
        <taxon>Actinomycetota</taxon>
        <taxon>Actinomycetes</taxon>
        <taxon>Kitasatosporales</taxon>
        <taxon>Streptomycetaceae</taxon>
        <taxon>Streptomyces</taxon>
    </lineage>
</organism>